<evidence type="ECO:0000313" key="2">
    <source>
        <dbReference type="EMBL" id="CAG8765302.1"/>
    </source>
</evidence>
<organism evidence="2 3">
    <name type="scientific">Funneliformis caledonium</name>
    <dbReference type="NCBI Taxonomy" id="1117310"/>
    <lineage>
        <taxon>Eukaryota</taxon>
        <taxon>Fungi</taxon>
        <taxon>Fungi incertae sedis</taxon>
        <taxon>Mucoromycota</taxon>
        <taxon>Glomeromycotina</taxon>
        <taxon>Glomeromycetes</taxon>
        <taxon>Glomerales</taxon>
        <taxon>Glomeraceae</taxon>
        <taxon>Funneliformis</taxon>
    </lineage>
</organism>
<dbReference type="AlphaFoldDB" id="A0A9N9J4U1"/>
<reference evidence="2" key="1">
    <citation type="submission" date="2021-06" db="EMBL/GenBank/DDBJ databases">
        <authorList>
            <person name="Kallberg Y."/>
            <person name="Tangrot J."/>
            <person name="Rosling A."/>
        </authorList>
    </citation>
    <scope>NUCLEOTIDE SEQUENCE</scope>
    <source>
        <strain evidence="2">UK204</strain>
    </source>
</reference>
<sequence>SGWDDDNGNDVTEEIQNLKNKELKLEWKEESELKKIKRGQYMTGKTSRSSYYEKYGPTSSFTKAA</sequence>
<comment type="caution">
    <text evidence="2">The sequence shown here is derived from an EMBL/GenBank/DDBJ whole genome shotgun (WGS) entry which is preliminary data.</text>
</comment>
<dbReference type="EMBL" id="CAJVPQ010024684">
    <property type="protein sequence ID" value="CAG8765302.1"/>
    <property type="molecule type" value="Genomic_DNA"/>
</dbReference>
<proteinExistence type="predicted"/>
<protein>
    <submittedName>
        <fullName evidence="2">9146_t:CDS:1</fullName>
    </submittedName>
</protein>
<evidence type="ECO:0000256" key="1">
    <source>
        <dbReference type="SAM" id="MobiDB-lite"/>
    </source>
</evidence>
<accession>A0A9N9J4U1</accession>
<evidence type="ECO:0000313" key="3">
    <source>
        <dbReference type="Proteomes" id="UP000789570"/>
    </source>
</evidence>
<gene>
    <name evidence="2" type="ORF">FCALED_LOCUS17189</name>
</gene>
<feature type="region of interest" description="Disordered" evidence="1">
    <location>
        <begin position="44"/>
        <end position="65"/>
    </location>
</feature>
<keyword evidence="3" id="KW-1185">Reference proteome</keyword>
<name>A0A9N9J4U1_9GLOM</name>
<feature type="non-terminal residue" evidence="2">
    <location>
        <position position="65"/>
    </location>
</feature>
<feature type="non-terminal residue" evidence="2">
    <location>
        <position position="1"/>
    </location>
</feature>
<dbReference type="Proteomes" id="UP000789570">
    <property type="component" value="Unassembled WGS sequence"/>
</dbReference>